<gene>
    <name evidence="4" type="ORF">BHU61_00980</name>
</gene>
<dbReference type="InterPro" id="IPR034660">
    <property type="entry name" value="DinB/YfiT-like"/>
</dbReference>
<comment type="caution">
    <text evidence="4">The sequence shown here is derived from an EMBL/GenBank/DDBJ whole genome shotgun (WGS) entry which is preliminary data.</text>
</comment>
<comment type="similarity">
    <text evidence="1">Belongs to the DinB family.</text>
</comment>
<proteinExistence type="inferred from homology"/>
<dbReference type="GO" id="GO:0046872">
    <property type="term" value="F:metal ion binding"/>
    <property type="evidence" value="ECO:0007669"/>
    <property type="project" value="UniProtKB-KW"/>
</dbReference>
<accession>A0A327ZUR8</accession>
<name>A0A327ZUR8_9STAP</name>
<dbReference type="Gene3D" id="1.20.120.450">
    <property type="entry name" value="dinb family like domain"/>
    <property type="match status" value="1"/>
</dbReference>
<dbReference type="AlphaFoldDB" id="A0A327ZUR8"/>
<feature type="binding site" evidence="3">
    <location>
        <position position="48"/>
    </location>
    <ligand>
        <name>a divalent metal cation</name>
        <dbReference type="ChEBI" id="CHEBI:60240"/>
    </ligand>
</feature>
<evidence type="ECO:0000313" key="4">
    <source>
        <dbReference type="EMBL" id="RAK46051.1"/>
    </source>
</evidence>
<organism evidence="4 5">
    <name type="scientific">Macrococcus epidermidis</name>
    <dbReference type="NCBI Taxonomy" id="1902580"/>
    <lineage>
        <taxon>Bacteria</taxon>
        <taxon>Bacillati</taxon>
        <taxon>Bacillota</taxon>
        <taxon>Bacilli</taxon>
        <taxon>Bacillales</taxon>
        <taxon>Staphylococcaceae</taxon>
        <taxon>Macrococcus</taxon>
    </lineage>
</organism>
<dbReference type="EMBL" id="PZJH01000001">
    <property type="protein sequence ID" value="RAK46051.1"/>
    <property type="molecule type" value="Genomic_DNA"/>
</dbReference>
<dbReference type="InterPro" id="IPR007837">
    <property type="entry name" value="DinB"/>
</dbReference>
<evidence type="ECO:0000256" key="1">
    <source>
        <dbReference type="ARBA" id="ARBA00008635"/>
    </source>
</evidence>
<protein>
    <recommendedName>
        <fullName evidence="6">Damage-inducible protein DinB</fullName>
    </recommendedName>
</protein>
<keyword evidence="2 3" id="KW-0479">Metal-binding</keyword>
<evidence type="ECO:0008006" key="6">
    <source>
        <dbReference type="Google" id="ProtNLM"/>
    </source>
</evidence>
<evidence type="ECO:0000256" key="3">
    <source>
        <dbReference type="PIRSR" id="PIRSR607837-1"/>
    </source>
</evidence>
<dbReference type="SUPFAM" id="SSF109854">
    <property type="entry name" value="DinB/YfiT-like putative metalloenzymes"/>
    <property type="match status" value="1"/>
</dbReference>
<feature type="binding site" evidence="3">
    <location>
        <position position="127"/>
    </location>
    <ligand>
        <name>a divalent metal cation</name>
        <dbReference type="ChEBI" id="CHEBI:60240"/>
    </ligand>
</feature>
<dbReference type="RefSeq" id="WP_111714221.1">
    <property type="nucleotide sequence ID" value="NZ_CP073819.1"/>
</dbReference>
<sequence>MFRIKQDFINQYRMEANTTIACLKELTDESLDQAVSELDRTLGEIAWHVISSVGGFAERAGLKVEGATFDSAKPETVAEMVSAAEEIYNNTLAAYDASLTDESLIEDVDFFGQNMPKGHLLYSMIAHQAHHRGQMTVLMRQADLRVPPIYGPSRDTQ</sequence>
<feature type="binding site" evidence="3">
    <location>
        <position position="131"/>
    </location>
    <ligand>
        <name>a divalent metal cation</name>
        <dbReference type="ChEBI" id="CHEBI:60240"/>
    </ligand>
</feature>
<reference evidence="4 5" key="1">
    <citation type="journal article" date="2018" name="Front. Microbiol.">
        <title>Description and Comparative Genomics of Macrococcus caseolyticus subsp. hominis subsp. nov., Macrococcus goetzii sp. nov., Macrococcus epidermidis sp. nov., and Macrococcus bohemicus sp. nov., Novel Macrococci From Human Clinical Material With Virulence Potential and Suspected Uptake of Foreign DNA by Natural Transformation.</title>
        <authorList>
            <person name="Maslanova I."/>
            <person name="Wertheimer Z."/>
            <person name="Sedlacek I."/>
            <person name="Svec P."/>
            <person name="Indrakova A."/>
            <person name="Kovarovic V."/>
            <person name="Schumann P."/>
            <person name="Sproer C."/>
            <person name="Kralova S."/>
            <person name="Sedo O."/>
            <person name="Kristofova L."/>
            <person name="Vrbovska V."/>
            <person name="Fuzik T."/>
            <person name="Petras P."/>
            <person name="Zdrahal Z."/>
            <person name="Ruzickova V."/>
            <person name="Doskar J."/>
            <person name="Pantucek R."/>
        </authorList>
    </citation>
    <scope>NUCLEOTIDE SEQUENCE [LARGE SCALE GENOMIC DNA]</scope>
    <source>
        <strain evidence="4 5">01/688</strain>
    </source>
</reference>
<dbReference type="Pfam" id="PF05163">
    <property type="entry name" value="DinB"/>
    <property type="match status" value="1"/>
</dbReference>
<evidence type="ECO:0000313" key="5">
    <source>
        <dbReference type="Proteomes" id="UP000249808"/>
    </source>
</evidence>
<evidence type="ECO:0000256" key="2">
    <source>
        <dbReference type="ARBA" id="ARBA00022723"/>
    </source>
</evidence>
<dbReference type="Proteomes" id="UP000249808">
    <property type="component" value="Unassembled WGS sequence"/>
</dbReference>
<keyword evidence="5" id="KW-1185">Reference proteome</keyword>